<dbReference type="Proteomes" id="UP000501926">
    <property type="component" value="Chromosome"/>
</dbReference>
<accession>Q1PZR2</accession>
<reference evidence="2 3" key="3">
    <citation type="submission" date="2020-02" db="EMBL/GenBank/DDBJ databases">
        <title>Newly sequenced genome of strain CSTR1 showed variability in Candidatus Kuenenia stuttgartiensis genomes.</title>
        <authorList>
            <person name="Ding C."/>
            <person name="Adrian L."/>
        </authorList>
    </citation>
    <scope>NUCLEOTIDE SEQUENCE [LARGE SCALE GENOMIC DNA]</scope>
    <source>
        <strain evidence="2 3">CSTR1</strain>
    </source>
</reference>
<dbReference type="EMBL" id="CT573072">
    <property type="protein sequence ID" value="CAJ72566.1"/>
    <property type="molecule type" value="Genomic_DNA"/>
</dbReference>
<reference evidence="1" key="1">
    <citation type="journal article" date="2006" name="Nature">
        <title>Deciphering the evolution and metabolism of an anammox bacterium from a community genome.</title>
        <authorList>
            <person name="Strous M."/>
            <person name="Pelletier E."/>
            <person name="Mangenot S."/>
            <person name="Rattei T."/>
            <person name="Lehner A."/>
            <person name="Taylor M.W."/>
            <person name="Horn M."/>
            <person name="Daims H."/>
            <person name="Bartol-Mavel D."/>
            <person name="Wincker P."/>
            <person name="Barbe V."/>
            <person name="Fonknechten N."/>
            <person name="Vallenet D."/>
            <person name="Segurens B."/>
            <person name="Schenowitz-Truong C."/>
            <person name="Medigue C."/>
            <person name="Collingro A."/>
            <person name="Snel B."/>
            <person name="Dutilh B.E."/>
            <person name="OpDenCamp H.J.M."/>
            <person name="vanDerDrift C."/>
            <person name="Cirpus I."/>
            <person name="vanDePas-Schoonen K.T."/>
            <person name="Harhangi H.R."/>
            <person name="vanNiftrik L."/>
            <person name="Schmid M."/>
            <person name="Keltjens J."/>
            <person name="vanDeVossenberg J."/>
            <person name="Kartal B."/>
            <person name="Meier H."/>
            <person name="Frishman D."/>
            <person name="Huynen M.A."/>
            <person name="Mewes H."/>
            <person name="Weissenbach J."/>
            <person name="Jetten M.S.M."/>
            <person name="Wagner M."/>
            <person name="LePaslier D."/>
        </authorList>
    </citation>
    <scope>NUCLEOTIDE SEQUENCE</scope>
</reference>
<dbReference type="EMBL" id="CP049055">
    <property type="protein sequence ID" value="QII10055.1"/>
    <property type="molecule type" value="Genomic_DNA"/>
</dbReference>
<organism evidence="1">
    <name type="scientific">Kuenenia stuttgartiensis</name>
    <dbReference type="NCBI Taxonomy" id="174633"/>
    <lineage>
        <taxon>Bacteria</taxon>
        <taxon>Pseudomonadati</taxon>
        <taxon>Planctomycetota</taxon>
        <taxon>Candidatus Brocadiia</taxon>
        <taxon>Candidatus Brocadiales</taxon>
        <taxon>Candidatus Brocadiaceae</taxon>
        <taxon>Candidatus Kuenenia</taxon>
    </lineage>
</organism>
<evidence type="ECO:0000313" key="1">
    <source>
        <dbReference type="EMBL" id="CAJ72566.1"/>
    </source>
</evidence>
<gene>
    <name evidence="2" type="ORF">KsCSTR_06760</name>
    <name evidence="1" type="ORF">kustd1821</name>
</gene>
<reference evidence="1" key="2">
    <citation type="submission" date="2006-01" db="EMBL/GenBank/DDBJ databases">
        <authorList>
            <person name="Genoscope"/>
        </authorList>
    </citation>
    <scope>NUCLEOTIDE SEQUENCE</scope>
</reference>
<evidence type="ECO:0000313" key="3">
    <source>
        <dbReference type="Proteomes" id="UP000501926"/>
    </source>
</evidence>
<protein>
    <submittedName>
        <fullName evidence="1">Uncharacterized protein</fullName>
    </submittedName>
</protein>
<proteinExistence type="predicted"/>
<name>Q1PZR2_KUEST</name>
<evidence type="ECO:0000313" key="2">
    <source>
        <dbReference type="EMBL" id="QII10055.1"/>
    </source>
</evidence>
<dbReference type="AlphaFoldDB" id="Q1PZR2"/>
<sequence length="99" mass="10755">MGWCVTDYFLKNAKRMAVKTPTTEANCPIQNINIHLIISAFASARSFFVATSSSKAAWLVSNAVSIASAILAACFSSKTERNVSNTFSVLMYAVNSLPW</sequence>